<dbReference type="EMBL" id="JBHTLK010000241">
    <property type="protein sequence ID" value="MFD1151469.1"/>
    <property type="molecule type" value="Genomic_DNA"/>
</dbReference>
<keyword evidence="4" id="KW-1185">Reference proteome</keyword>
<evidence type="ECO:0000313" key="3">
    <source>
        <dbReference type="EMBL" id="MFD1151469.1"/>
    </source>
</evidence>
<dbReference type="SUPFAM" id="SSF51735">
    <property type="entry name" value="NAD(P)-binding Rossmann-fold domains"/>
    <property type="match status" value="1"/>
</dbReference>
<dbReference type="InterPro" id="IPR028939">
    <property type="entry name" value="P5C_Rdtase_cat_N"/>
</dbReference>
<dbReference type="InterPro" id="IPR036291">
    <property type="entry name" value="NAD(P)-bd_dom_sf"/>
</dbReference>
<dbReference type="Proteomes" id="UP001597168">
    <property type="component" value="Unassembled WGS sequence"/>
</dbReference>
<evidence type="ECO:0000256" key="1">
    <source>
        <dbReference type="ARBA" id="ARBA00023002"/>
    </source>
</evidence>
<dbReference type="Pfam" id="PF03807">
    <property type="entry name" value="F420_oxidored"/>
    <property type="match status" value="1"/>
</dbReference>
<evidence type="ECO:0000259" key="2">
    <source>
        <dbReference type="Pfam" id="PF03807"/>
    </source>
</evidence>
<gene>
    <name evidence="3" type="ORF">ACFQ3T_30425</name>
</gene>
<protein>
    <submittedName>
        <fullName evidence="3">NADPH-dependent F420 reductase</fullName>
    </submittedName>
</protein>
<accession>A0ABW3R3K8</accession>
<dbReference type="Gene3D" id="3.40.50.720">
    <property type="entry name" value="NAD(P)-binding Rossmann-like Domain"/>
    <property type="match status" value="1"/>
</dbReference>
<comment type="caution">
    <text evidence="3">The sequence shown here is derived from an EMBL/GenBank/DDBJ whole genome shotgun (WGS) entry which is preliminary data.</text>
</comment>
<evidence type="ECO:0000313" key="4">
    <source>
        <dbReference type="Proteomes" id="UP001597168"/>
    </source>
</evidence>
<reference evidence="4" key="1">
    <citation type="journal article" date="2019" name="Int. J. Syst. Evol. Microbiol.">
        <title>The Global Catalogue of Microorganisms (GCM) 10K type strain sequencing project: providing services to taxonomists for standard genome sequencing and annotation.</title>
        <authorList>
            <consortium name="The Broad Institute Genomics Platform"/>
            <consortium name="The Broad Institute Genome Sequencing Center for Infectious Disease"/>
            <person name="Wu L."/>
            <person name="Ma J."/>
        </authorList>
    </citation>
    <scope>NUCLEOTIDE SEQUENCE [LARGE SCALE GENOMIC DNA]</scope>
    <source>
        <strain evidence="4">CCUG 60214</strain>
    </source>
</reference>
<feature type="domain" description="Pyrroline-5-carboxylate reductase catalytic N-terminal" evidence="2">
    <location>
        <begin position="2"/>
        <end position="90"/>
    </location>
</feature>
<proteinExistence type="predicted"/>
<dbReference type="InterPro" id="IPR051267">
    <property type="entry name" value="STEAP_metalloreductase"/>
</dbReference>
<organism evidence="3 4">
    <name type="scientific">Saccharothrix hoggarensis</name>
    <dbReference type="NCBI Taxonomy" id="913853"/>
    <lineage>
        <taxon>Bacteria</taxon>
        <taxon>Bacillati</taxon>
        <taxon>Actinomycetota</taxon>
        <taxon>Actinomycetes</taxon>
        <taxon>Pseudonocardiales</taxon>
        <taxon>Pseudonocardiaceae</taxon>
        <taxon>Saccharothrix</taxon>
    </lineage>
</organism>
<dbReference type="PANTHER" id="PTHR14239">
    <property type="entry name" value="DUDULIN-RELATED"/>
    <property type="match status" value="1"/>
</dbReference>
<keyword evidence="1" id="KW-0560">Oxidoreductase</keyword>
<dbReference type="RefSeq" id="WP_380728501.1">
    <property type="nucleotide sequence ID" value="NZ_JBHTLK010000241.1"/>
</dbReference>
<name>A0ABW3R3K8_9PSEU</name>
<sequence length="210" mass="22344">MTIGIVGAGEIGGALAVQLVRNGHDIVIANSRGPETLEKLIAPLGPGAKAGTVADAAQAGEVVFLAIPFNRYPELPAEPFTGRIVVDAGNYDIYRDGRYPQLDRGETTSGQMLAEILPGARIVKAFNTIWYRRLRDEGRPDRPAAERLAIPVAGDDPEAKAAVFALAEQFGFAPVDTGTLAESRRQEYGTPVFNKPVGPADAEALLRLVP</sequence>